<evidence type="ECO:0000256" key="18">
    <source>
        <dbReference type="PROSITE-ProRule" id="PRU00221"/>
    </source>
</evidence>
<keyword evidence="11" id="KW-0472">Membrane</keyword>
<dbReference type="SMART" id="SM00320">
    <property type="entry name" value="WD40"/>
    <property type="match status" value="6"/>
</dbReference>
<evidence type="ECO:0000313" key="22">
    <source>
        <dbReference type="Proteomes" id="UP000694425"/>
    </source>
</evidence>
<name>A0A8C7AAR6_NEOVI</name>
<dbReference type="PANTHER" id="PTHR13923:SF23">
    <property type="entry name" value="PROTEIN TRANSPORT PROTEIN SEC31A"/>
    <property type="match status" value="1"/>
</dbReference>
<dbReference type="InterPro" id="IPR040251">
    <property type="entry name" value="SEC31-like"/>
</dbReference>
<accession>A0A8C7AAR6</accession>
<dbReference type="FunFam" id="1.25.40.1030:FF:000001">
    <property type="entry name" value="protein transport protein Sec31A isoform X3"/>
    <property type="match status" value="1"/>
</dbReference>
<protein>
    <recommendedName>
        <fullName evidence="14">Protein transport protein Sec31A</fullName>
    </recommendedName>
    <alternativeName>
        <fullName evidence="16">SEC31-like protein 1</fullName>
    </alternativeName>
    <alternativeName>
        <fullName evidence="15">SEC31-related protein A</fullName>
    </alternativeName>
</protein>
<feature type="compositionally biased region" description="Low complexity" evidence="19">
    <location>
        <begin position="915"/>
        <end position="935"/>
    </location>
</feature>
<feature type="compositionally biased region" description="Basic and acidic residues" evidence="19">
    <location>
        <begin position="1"/>
        <end position="11"/>
    </location>
</feature>
<keyword evidence="9" id="KW-0931">ER-Golgi transport</keyword>
<dbReference type="GO" id="GO:0015031">
    <property type="term" value="P:protein transport"/>
    <property type="evidence" value="ECO:0007669"/>
    <property type="project" value="UniProtKB-KW"/>
</dbReference>
<evidence type="ECO:0000256" key="13">
    <source>
        <dbReference type="ARBA" id="ARBA00025471"/>
    </source>
</evidence>
<organism evidence="21 22">
    <name type="scientific">Neovison vison</name>
    <name type="common">American mink</name>
    <name type="synonym">Mustela vison</name>
    <dbReference type="NCBI Taxonomy" id="452646"/>
    <lineage>
        <taxon>Eukaryota</taxon>
        <taxon>Metazoa</taxon>
        <taxon>Chordata</taxon>
        <taxon>Craniata</taxon>
        <taxon>Vertebrata</taxon>
        <taxon>Euteleostomi</taxon>
        <taxon>Mammalia</taxon>
        <taxon>Eutheria</taxon>
        <taxon>Laurasiatheria</taxon>
        <taxon>Carnivora</taxon>
        <taxon>Caniformia</taxon>
        <taxon>Musteloidea</taxon>
        <taxon>Mustelidae</taxon>
        <taxon>Mustelinae</taxon>
        <taxon>Neogale</taxon>
    </lineage>
</organism>
<feature type="region of interest" description="Disordered" evidence="19">
    <location>
        <begin position="782"/>
        <end position="1028"/>
    </location>
</feature>
<evidence type="ECO:0000256" key="2">
    <source>
        <dbReference type="ARBA" id="ARBA00004406"/>
    </source>
</evidence>
<evidence type="ECO:0000256" key="15">
    <source>
        <dbReference type="ARBA" id="ARBA00041470"/>
    </source>
</evidence>
<dbReference type="InterPro" id="IPR015943">
    <property type="entry name" value="WD40/YVTN_repeat-like_dom_sf"/>
</dbReference>
<evidence type="ECO:0000256" key="10">
    <source>
        <dbReference type="ARBA" id="ARBA00022927"/>
    </source>
</evidence>
<dbReference type="Gene3D" id="1.25.40.1030">
    <property type="match status" value="1"/>
</dbReference>
<evidence type="ECO:0000313" key="21">
    <source>
        <dbReference type="Ensembl" id="ENSNVIP00000005603.1"/>
    </source>
</evidence>
<gene>
    <name evidence="21" type="primary">SEC31A</name>
</gene>
<reference evidence="21" key="1">
    <citation type="submission" date="2025-08" db="UniProtKB">
        <authorList>
            <consortium name="Ensembl"/>
        </authorList>
    </citation>
    <scope>IDENTIFICATION</scope>
</reference>
<dbReference type="Proteomes" id="UP000694425">
    <property type="component" value="Unplaced"/>
</dbReference>
<keyword evidence="5" id="KW-0963">Cytoplasm</keyword>
<comment type="subcellular location">
    <subcellularLocation>
        <location evidence="1">Cytoplasmic vesicle</location>
        <location evidence="1">COPII-coated vesicle membrane</location>
        <topology evidence="1">Peripheral membrane protein</topology>
        <orientation evidence="1">Cytoplasmic side</orientation>
    </subcellularLocation>
    <subcellularLocation>
        <location evidence="2">Endoplasmic reticulum membrane</location>
        <topology evidence="2">Peripheral membrane protein</topology>
    </subcellularLocation>
</comment>
<dbReference type="InterPro" id="IPR001680">
    <property type="entry name" value="WD40_rpt"/>
</dbReference>
<evidence type="ECO:0000259" key="20">
    <source>
        <dbReference type="Pfam" id="PF12931"/>
    </source>
</evidence>
<evidence type="ECO:0000256" key="4">
    <source>
        <dbReference type="ARBA" id="ARBA00022448"/>
    </source>
</evidence>
<keyword evidence="4" id="KW-0813">Transport</keyword>
<dbReference type="FunFam" id="2.130.10.10:FF:000009">
    <property type="entry name" value="Protein transport protein Sec31A isoform A"/>
    <property type="match status" value="1"/>
</dbReference>
<dbReference type="Gene3D" id="2.130.10.10">
    <property type="entry name" value="YVTN repeat-like/Quinoprotein amine dehydrogenase"/>
    <property type="match status" value="1"/>
</dbReference>
<dbReference type="FunFam" id="1.20.940.10:FF:000001">
    <property type="entry name" value="Protein transport protein Sec31A isoform A"/>
    <property type="match status" value="1"/>
</dbReference>
<dbReference type="GO" id="GO:0005198">
    <property type="term" value="F:structural molecule activity"/>
    <property type="evidence" value="ECO:0007669"/>
    <property type="project" value="TreeGrafter"/>
</dbReference>
<evidence type="ECO:0000256" key="9">
    <source>
        <dbReference type="ARBA" id="ARBA00022892"/>
    </source>
</evidence>
<evidence type="ECO:0000256" key="7">
    <source>
        <dbReference type="ARBA" id="ARBA00022737"/>
    </source>
</evidence>
<keyword evidence="7" id="KW-0677">Repeat</keyword>
<evidence type="ECO:0000256" key="12">
    <source>
        <dbReference type="ARBA" id="ARBA00023329"/>
    </source>
</evidence>
<comment type="function">
    <text evidence="13">Component of the coat protein complex II (COPII) which promotes the formation of transport vesicles from the endoplasmic reticulum (ER). The coat has two main functions, the physical deformation of the endoplasmic reticulum membrane into vesicles and the selection of cargo molecules.</text>
</comment>
<dbReference type="Pfam" id="PF12931">
    <property type="entry name" value="TPR_Sec16"/>
    <property type="match status" value="1"/>
</dbReference>
<feature type="repeat" description="WD" evidence="18">
    <location>
        <begin position="113"/>
        <end position="155"/>
    </location>
</feature>
<keyword evidence="8" id="KW-0256">Endoplasmic reticulum</keyword>
<evidence type="ECO:0000256" key="11">
    <source>
        <dbReference type="ARBA" id="ARBA00023136"/>
    </source>
</evidence>
<feature type="compositionally biased region" description="Polar residues" evidence="19">
    <location>
        <begin position="895"/>
        <end position="914"/>
    </location>
</feature>
<evidence type="ECO:0000256" key="14">
    <source>
        <dbReference type="ARBA" id="ARBA00039468"/>
    </source>
</evidence>
<reference evidence="21" key="2">
    <citation type="submission" date="2025-09" db="UniProtKB">
        <authorList>
            <consortium name="Ensembl"/>
        </authorList>
    </citation>
    <scope>IDENTIFICATION</scope>
</reference>
<dbReference type="AlphaFoldDB" id="A0A8C7AAR6"/>
<evidence type="ECO:0000256" key="6">
    <source>
        <dbReference type="ARBA" id="ARBA00022574"/>
    </source>
</evidence>
<evidence type="ECO:0000256" key="16">
    <source>
        <dbReference type="ARBA" id="ARBA00043112"/>
    </source>
</evidence>
<dbReference type="GO" id="GO:0007029">
    <property type="term" value="P:endoplasmic reticulum organization"/>
    <property type="evidence" value="ECO:0007669"/>
    <property type="project" value="TreeGrafter"/>
</dbReference>
<dbReference type="PANTHER" id="PTHR13923">
    <property type="entry name" value="SEC31-RELATED PROTEIN"/>
    <property type="match status" value="1"/>
</dbReference>
<evidence type="ECO:0000256" key="5">
    <source>
        <dbReference type="ARBA" id="ARBA00022490"/>
    </source>
</evidence>
<dbReference type="GO" id="GO:0070971">
    <property type="term" value="C:endoplasmic reticulum exit site"/>
    <property type="evidence" value="ECO:0007669"/>
    <property type="project" value="TreeGrafter"/>
</dbReference>
<feature type="domain" description="Sec16 Sec23-binding" evidence="20">
    <location>
        <begin position="565"/>
        <end position="709"/>
    </location>
</feature>
<keyword evidence="12" id="KW-0968">Cytoplasmic vesicle</keyword>
<evidence type="ECO:0000256" key="17">
    <source>
        <dbReference type="ARBA" id="ARBA00062896"/>
    </source>
</evidence>
<dbReference type="GO" id="GO:0030127">
    <property type="term" value="C:COPII vesicle coat"/>
    <property type="evidence" value="ECO:0007669"/>
    <property type="project" value="TreeGrafter"/>
</dbReference>
<dbReference type="PROSITE" id="PS50082">
    <property type="entry name" value="WD_REPEATS_2"/>
    <property type="match status" value="1"/>
</dbReference>
<dbReference type="Gene3D" id="1.20.940.10">
    <property type="entry name" value="Functional domain of the splicing factor Prp18"/>
    <property type="match status" value="1"/>
</dbReference>
<feature type="compositionally biased region" description="Polar residues" evidence="19">
    <location>
        <begin position="841"/>
        <end position="852"/>
    </location>
</feature>
<sequence>RLGESDGRRADTGAGRRGSPPGTSAQQLDATFSTSASLEIFELDLSDPSLDMKSCATFSSSHRYHKLIWGPHKMDSKGNASGVLIAGGENGNIILYDPSKIIAGDKEVVIAQNDKHTGPVRALDVNIFQTNLVASGANESEIYIWDLNNFATPMTPGAKTQPPEDISCVAWNRQVQHILASASPSGRATVWDLRKNEPIIKVSDHSNRMHCSGLAWHPDVATQMVLASEDDRLPVVQMWDLRFASSPLRVLENHARGILAIAWSMADPELLLSCGKDAKILCSNPNTGEVLYELPTNTQWCFDIQWCPRNPAVLSAASFDGRISVYSIMGGSADGLRQKQVDKLSSSFGNLDPFGTGQPLPPLQIPQQTAQHNIVLPLKKPPKWTRRPVGASFSFGGKLVTFENGRAQAQQGAEPPHHVFVSQVVTEEEFLQRSDQLQQVLRSQGFVSFCQKKIEASQTEFEKNVWSFLKVNFEDDSRGKYLELLGYRKEDLGKKIAVALSKVDGPNAALKDSDQVAQSDGEESPAAGEQLLGECIKEGKQESEFLPSAGGTFNISISGDIDGLITQALLTGNFESAVDLCLHDNRMADAIILAIAGGQELLAQTQKKYFAKSRSKITRLITAVVMKNWKEIVESCDLKNWREALAAVLTYAKPDEFSTLCDLLGTRLESEGDSLLQTQACLCYICAGNVEKLVACWTKAQDGSSPLSLQDLIEKVVILRKAVQLTQAMDTNTVGVLLAEKMSQYANLLAAQGSIAAALAFLPENTNQPNIAQLRDRLCKAQGQPIPGQESSKTPYDRQQLPKGRPGPVAGHTQMPRVPAQQCYPHGENPPPPGFIMHGNVNPNAATAQLPTSPGHMHTQVPPYPQPQPYQPAQQYSFGTGGSAAYRPQQPVAPSASSAYPNTPYVSPASSYSGQPPLYAAQHQAPPPASSSAAAFPPPPSSGASFQHGGPGAPPSSPAYALPPGTTGPQNGWNDPPALNRVSKKKKMPENFMPPVPITSPIMNPLGDPQSQMLPQQPSVPAPLSSQASFPQPHLAGGQTFHGIQQPLGQPGMPPSFSKPNIEGAPGAPIGNTIQHVQSLPTEKITKKPIPDEHLILKTTFEDLIQRCLSSATDPQTKRKLDDASKRLEFLYDKLREQTLSPAIISGLHNIARSIESRNYPEGLTIHTHIVSTSNFSETSAFMPVLKVVLTQANKLGV</sequence>
<evidence type="ECO:0000256" key="19">
    <source>
        <dbReference type="SAM" id="MobiDB-lite"/>
    </source>
</evidence>
<keyword evidence="6 18" id="KW-0853">WD repeat</keyword>
<dbReference type="InterPro" id="IPR024298">
    <property type="entry name" value="Sec16_Sec23-bd"/>
</dbReference>
<keyword evidence="22" id="KW-1185">Reference proteome</keyword>
<feature type="region of interest" description="Disordered" evidence="19">
    <location>
        <begin position="1"/>
        <end position="27"/>
    </location>
</feature>
<dbReference type="GO" id="GO:0005789">
    <property type="term" value="C:endoplasmic reticulum membrane"/>
    <property type="evidence" value="ECO:0007669"/>
    <property type="project" value="UniProtKB-SubCell"/>
</dbReference>
<dbReference type="GO" id="GO:0090110">
    <property type="term" value="P:COPII-coated vesicle cargo loading"/>
    <property type="evidence" value="ECO:0007669"/>
    <property type="project" value="TreeGrafter"/>
</dbReference>
<dbReference type="SUPFAM" id="SSF50978">
    <property type="entry name" value="WD40 repeat-like"/>
    <property type="match status" value="1"/>
</dbReference>
<evidence type="ECO:0000256" key="8">
    <source>
        <dbReference type="ARBA" id="ARBA00022824"/>
    </source>
</evidence>
<dbReference type="InterPro" id="IPR036322">
    <property type="entry name" value="WD40_repeat_dom_sf"/>
</dbReference>
<evidence type="ECO:0000256" key="3">
    <source>
        <dbReference type="ARBA" id="ARBA00009358"/>
    </source>
</evidence>
<comment type="subunit">
    <text evidence="17">COPII is composed of at least 5 proteins: the SEC23/24 complex, the SEC13/31 complex and SAR1. SEC13 and SEC31 make a 2:2 tetramer that forms the edge element of the COPII outer coat. The tetramer self-assembles in multiple copies to form the complete polyhedral cage. Interacts (via WD 8) with SEC13. Interacts with PDCD6; interaction takes place in response to cytosolic calcium increase and leads to bridge together the BCR(KLHL12) complex and SEC31A, leading to monoubiquitination. Interacts with KLHL12.</text>
</comment>
<proteinExistence type="inferred from homology"/>
<dbReference type="Ensembl" id="ENSNVIT00000006583.1">
    <property type="protein sequence ID" value="ENSNVIP00000005603.1"/>
    <property type="gene ID" value="ENSNVIG00000004445.1"/>
</dbReference>
<feature type="compositionally biased region" description="Polar residues" evidence="19">
    <location>
        <begin position="1009"/>
        <end position="1028"/>
    </location>
</feature>
<keyword evidence="10" id="KW-0653">Protein transport</keyword>
<dbReference type="GeneTree" id="ENSGT00390000003175"/>
<evidence type="ECO:0000256" key="1">
    <source>
        <dbReference type="ARBA" id="ARBA00004299"/>
    </source>
</evidence>
<comment type="similarity">
    <text evidence="3">Belongs to the WD repeat SEC31 family.</text>
</comment>